<evidence type="ECO:0000256" key="3">
    <source>
        <dbReference type="ARBA" id="ARBA00023163"/>
    </source>
</evidence>
<dbReference type="Gene3D" id="1.10.357.10">
    <property type="entry name" value="Tetracycline Repressor, domain 2"/>
    <property type="match status" value="1"/>
</dbReference>
<feature type="DNA-binding region" description="H-T-H motif" evidence="4">
    <location>
        <begin position="38"/>
        <end position="57"/>
    </location>
</feature>
<proteinExistence type="predicted"/>
<dbReference type="SUPFAM" id="SSF46689">
    <property type="entry name" value="Homeodomain-like"/>
    <property type="match status" value="1"/>
</dbReference>
<dbReference type="PROSITE" id="PS50977">
    <property type="entry name" value="HTH_TETR_2"/>
    <property type="match status" value="1"/>
</dbReference>
<dbReference type="SUPFAM" id="SSF48498">
    <property type="entry name" value="Tetracyclin repressor-like, C-terminal domain"/>
    <property type="match status" value="1"/>
</dbReference>
<dbReference type="InterPro" id="IPR036271">
    <property type="entry name" value="Tet_transcr_reg_TetR-rel_C_sf"/>
</dbReference>
<dbReference type="RefSeq" id="WP_048552551.1">
    <property type="nucleotide sequence ID" value="NZ_HF570958.1"/>
</dbReference>
<accession>A0A077M8W5</accession>
<name>A0A077M8W5_9MICO</name>
<keyword evidence="3" id="KW-0804">Transcription</keyword>
<dbReference type="Pfam" id="PF00440">
    <property type="entry name" value="TetR_N"/>
    <property type="match status" value="1"/>
</dbReference>
<dbReference type="InterPro" id="IPR009057">
    <property type="entry name" value="Homeodomain-like_sf"/>
</dbReference>
<dbReference type="PANTHER" id="PTHR47506">
    <property type="entry name" value="TRANSCRIPTIONAL REGULATORY PROTEIN"/>
    <property type="match status" value="1"/>
</dbReference>
<evidence type="ECO:0000256" key="4">
    <source>
        <dbReference type="PROSITE-ProRule" id="PRU00335"/>
    </source>
</evidence>
<protein>
    <submittedName>
        <fullName evidence="6">Putative Transcriptional regulator, tetR family</fullName>
    </submittedName>
</protein>
<keyword evidence="2 4" id="KW-0238">DNA-binding</keyword>
<sequence>MPVARARRSPDPRTVATRNALISAAIAALRDVGFVGATAREIADRANRPPSQVFYHFGSVPELLLAALDEVSERHLAAYGTALCDATTFEGLLAAGRRVVAEDLAAGHVVVLLELVAGSRAVPGLSGRVAERLAPWEELTREAVERVAASHPLGALLPTADVAHALVAGVLGLELLALVEGDRSRIHALADRVGAVATVLGAGHAMPQAPS</sequence>
<reference evidence="6 7" key="1">
    <citation type="journal article" date="2013" name="ISME J.">
        <title>A metabolic model for members of the genus Tetrasphaera involved in enhanced biological phosphorus removal.</title>
        <authorList>
            <person name="Kristiansen R."/>
            <person name="Nguyen H.T.T."/>
            <person name="Saunders A.M."/>
            <person name="Nielsen J.L."/>
            <person name="Wimmer R."/>
            <person name="Le V.Q."/>
            <person name="McIlroy S.J."/>
            <person name="Petrovski S."/>
            <person name="Seviour R.J."/>
            <person name="Calteau A."/>
            <person name="Nielsen K.L."/>
            <person name="Nielsen P.H."/>
        </authorList>
    </citation>
    <scope>NUCLEOTIDE SEQUENCE [LARGE SCALE GENOMIC DNA]</scope>
    <source>
        <strain evidence="6 7">T1-X7</strain>
    </source>
</reference>
<dbReference type="InterPro" id="IPR001647">
    <property type="entry name" value="HTH_TetR"/>
</dbReference>
<evidence type="ECO:0000313" key="7">
    <source>
        <dbReference type="Proteomes" id="UP000035721"/>
    </source>
</evidence>
<organism evidence="6 7">
    <name type="scientific">Nostocoides japonicum T1-X7</name>
    <dbReference type="NCBI Taxonomy" id="1194083"/>
    <lineage>
        <taxon>Bacteria</taxon>
        <taxon>Bacillati</taxon>
        <taxon>Actinomycetota</taxon>
        <taxon>Actinomycetes</taxon>
        <taxon>Micrococcales</taxon>
        <taxon>Intrasporangiaceae</taxon>
        <taxon>Nostocoides</taxon>
    </lineage>
</organism>
<dbReference type="Proteomes" id="UP000035721">
    <property type="component" value="Unassembled WGS sequence"/>
</dbReference>
<keyword evidence="1" id="KW-0805">Transcription regulation</keyword>
<feature type="domain" description="HTH tetR-type" evidence="5">
    <location>
        <begin position="15"/>
        <end position="75"/>
    </location>
</feature>
<dbReference type="EMBL" id="CAJB01000431">
    <property type="protein sequence ID" value="CCH80474.1"/>
    <property type="molecule type" value="Genomic_DNA"/>
</dbReference>
<evidence type="ECO:0000259" key="5">
    <source>
        <dbReference type="PROSITE" id="PS50977"/>
    </source>
</evidence>
<gene>
    <name evidence="6" type="ORF">BN12_950017</name>
</gene>
<evidence type="ECO:0000256" key="2">
    <source>
        <dbReference type="ARBA" id="ARBA00023125"/>
    </source>
</evidence>
<dbReference type="STRING" id="1194083.BN12_950017"/>
<evidence type="ECO:0000313" key="6">
    <source>
        <dbReference type="EMBL" id="CCH80474.1"/>
    </source>
</evidence>
<dbReference type="GO" id="GO:0003677">
    <property type="term" value="F:DNA binding"/>
    <property type="evidence" value="ECO:0007669"/>
    <property type="project" value="UniProtKB-UniRule"/>
</dbReference>
<comment type="caution">
    <text evidence="6">The sequence shown here is derived from an EMBL/GenBank/DDBJ whole genome shotgun (WGS) entry which is preliminary data.</text>
</comment>
<evidence type="ECO:0000256" key="1">
    <source>
        <dbReference type="ARBA" id="ARBA00023015"/>
    </source>
</evidence>
<keyword evidence="7" id="KW-1185">Reference proteome</keyword>
<dbReference type="AlphaFoldDB" id="A0A077M8W5"/>
<dbReference type="PANTHER" id="PTHR47506:SF1">
    <property type="entry name" value="HTH-TYPE TRANSCRIPTIONAL REGULATOR YJDC"/>
    <property type="match status" value="1"/>
</dbReference>